<keyword evidence="3 5" id="KW-0238">DNA-binding</keyword>
<keyword evidence="2" id="KW-0229">DNA integration</keyword>
<evidence type="ECO:0000313" key="9">
    <source>
        <dbReference type="Proteomes" id="UP000235050"/>
    </source>
</evidence>
<evidence type="ECO:0000313" key="8">
    <source>
        <dbReference type="EMBL" id="PLS30929.1"/>
    </source>
</evidence>
<dbReference type="InterPro" id="IPR011010">
    <property type="entry name" value="DNA_brk_join_enz"/>
</dbReference>
<keyword evidence="9" id="KW-1185">Reference proteome</keyword>
<sequence>MTRRPRSKRRDNGTGTLIRLDNGRWRAFVNMEPDPDGNRRRVSATGATRSEALNRARAKADDQRRLDGATTADMPTVGEWCRTWVETIVRPRKSPNTYRVYEQRIRCGIIPAIGTIRLDRLRPSHALDLERRELRRHAAATARLTHVVLKEACDAAVRERLIDVNPLYAMEPVAQDVVSRPILDPEQAARVIRMEPDAQWRLIWRLLLTCGMRVGELGAITPESVVEQRGVICLEITWQLKNFPHVADRSDLPRGFEARHVVGHYWLTRPKTRAGFRLIGSVRPSTTPDPDRTPAS</sequence>
<evidence type="ECO:0000256" key="2">
    <source>
        <dbReference type="ARBA" id="ARBA00022908"/>
    </source>
</evidence>
<gene>
    <name evidence="8" type="ORF">Uis1B_1219</name>
</gene>
<evidence type="ECO:0000256" key="3">
    <source>
        <dbReference type="ARBA" id="ARBA00023125"/>
    </source>
</evidence>
<accession>A0A2N5J9N5</accession>
<comment type="similarity">
    <text evidence="1">Belongs to the 'phage' integrase family.</text>
</comment>
<feature type="region of interest" description="Disordered" evidence="6">
    <location>
        <begin position="32"/>
        <end position="69"/>
    </location>
</feature>
<dbReference type="Proteomes" id="UP000235050">
    <property type="component" value="Unassembled WGS sequence"/>
</dbReference>
<name>A0A2N5J9N5_9BIFI</name>
<dbReference type="GO" id="GO:0006310">
    <property type="term" value="P:DNA recombination"/>
    <property type="evidence" value="ECO:0007669"/>
    <property type="project" value="UniProtKB-KW"/>
</dbReference>
<dbReference type="Pfam" id="PF14659">
    <property type="entry name" value="Phage_int_SAM_3"/>
    <property type="match status" value="1"/>
</dbReference>
<dbReference type="AlphaFoldDB" id="A0A2N5J9N5"/>
<comment type="caution">
    <text evidence="8">The sequence shown here is derived from an EMBL/GenBank/DDBJ whole genome shotgun (WGS) entry which is preliminary data.</text>
</comment>
<dbReference type="SUPFAM" id="SSF56349">
    <property type="entry name" value="DNA breaking-rejoining enzymes"/>
    <property type="match status" value="1"/>
</dbReference>
<dbReference type="PROSITE" id="PS51900">
    <property type="entry name" value="CB"/>
    <property type="match status" value="1"/>
</dbReference>
<protein>
    <submittedName>
        <fullName evidence="8">Integrase</fullName>
    </submittedName>
</protein>
<organism evidence="8 9">
    <name type="scientific">Bifidobacterium margollesii</name>
    <dbReference type="NCBI Taxonomy" id="2020964"/>
    <lineage>
        <taxon>Bacteria</taxon>
        <taxon>Bacillati</taxon>
        <taxon>Actinomycetota</taxon>
        <taxon>Actinomycetes</taxon>
        <taxon>Bifidobacteriales</taxon>
        <taxon>Bifidobacteriaceae</taxon>
        <taxon>Bifidobacterium</taxon>
    </lineage>
</organism>
<dbReference type="InterPro" id="IPR004107">
    <property type="entry name" value="Integrase_SAM-like_N"/>
</dbReference>
<evidence type="ECO:0000256" key="5">
    <source>
        <dbReference type="PROSITE-ProRule" id="PRU01248"/>
    </source>
</evidence>
<dbReference type="PANTHER" id="PTHR30629">
    <property type="entry name" value="PROPHAGE INTEGRASE"/>
    <property type="match status" value="1"/>
</dbReference>
<dbReference type="InterPro" id="IPR013762">
    <property type="entry name" value="Integrase-like_cat_sf"/>
</dbReference>
<dbReference type="InterPro" id="IPR050808">
    <property type="entry name" value="Phage_Integrase"/>
</dbReference>
<dbReference type="PANTHER" id="PTHR30629:SF2">
    <property type="entry name" value="PROPHAGE INTEGRASE INTS-RELATED"/>
    <property type="match status" value="1"/>
</dbReference>
<evidence type="ECO:0000256" key="1">
    <source>
        <dbReference type="ARBA" id="ARBA00008857"/>
    </source>
</evidence>
<dbReference type="EMBL" id="NMWU01000021">
    <property type="protein sequence ID" value="PLS30929.1"/>
    <property type="molecule type" value="Genomic_DNA"/>
</dbReference>
<dbReference type="InterPro" id="IPR044068">
    <property type="entry name" value="CB"/>
</dbReference>
<dbReference type="RefSeq" id="WP_165782764.1">
    <property type="nucleotide sequence ID" value="NZ_NMWU01000021.1"/>
</dbReference>
<proteinExistence type="inferred from homology"/>
<evidence type="ECO:0000256" key="4">
    <source>
        <dbReference type="ARBA" id="ARBA00023172"/>
    </source>
</evidence>
<evidence type="ECO:0000256" key="6">
    <source>
        <dbReference type="SAM" id="MobiDB-lite"/>
    </source>
</evidence>
<feature type="domain" description="Core-binding (CB)" evidence="7">
    <location>
        <begin position="75"/>
        <end position="157"/>
    </location>
</feature>
<reference evidence="8 9" key="1">
    <citation type="submission" date="2017-07" db="EMBL/GenBank/DDBJ databases">
        <title>Bifidobacterium novel species.</title>
        <authorList>
            <person name="Lugli G.A."/>
            <person name="Milani C."/>
            <person name="Duranti S."/>
            <person name="Mangifesta M."/>
        </authorList>
    </citation>
    <scope>NUCLEOTIDE SEQUENCE [LARGE SCALE GENOMIC DNA]</scope>
    <source>
        <strain evidence="9">Uis1B</strain>
    </source>
</reference>
<dbReference type="Gene3D" id="1.10.150.130">
    <property type="match status" value="1"/>
</dbReference>
<dbReference type="GO" id="GO:0003677">
    <property type="term" value="F:DNA binding"/>
    <property type="evidence" value="ECO:0007669"/>
    <property type="project" value="UniProtKB-UniRule"/>
</dbReference>
<evidence type="ECO:0000259" key="7">
    <source>
        <dbReference type="PROSITE" id="PS51900"/>
    </source>
</evidence>
<feature type="compositionally biased region" description="Basic and acidic residues" evidence="6">
    <location>
        <begin position="52"/>
        <end position="67"/>
    </location>
</feature>
<dbReference type="GO" id="GO:0015074">
    <property type="term" value="P:DNA integration"/>
    <property type="evidence" value="ECO:0007669"/>
    <property type="project" value="UniProtKB-KW"/>
</dbReference>
<dbReference type="Gene3D" id="1.10.443.10">
    <property type="entry name" value="Intergrase catalytic core"/>
    <property type="match status" value="1"/>
</dbReference>
<keyword evidence="4" id="KW-0233">DNA recombination</keyword>
<dbReference type="InterPro" id="IPR010998">
    <property type="entry name" value="Integrase_recombinase_N"/>
</dbReference>